<reference evidence="3" key="1">
    <citation type="submission" date="2021-06" db="EMBL/GenBank/DDBJ databases">
        <authorList>
            <person name="Hodson N. C."/>
            <person name="Mongue J. A."/>
            <person name="Jaron S. K."/>
        </authorList>
    </citation>
    <scope>NUCLEOTIDE SEQUENCE</scope>
</reference>
<gene>
    <name evidence="3" type="ORF">AFUS01_LOCUS11071</name>
</gene>
<dbReference type="GO" id="GO:0005576">
    <property type="term" value="C:extracellular region"/>
    <property type="evidence" value="ECO:0007669"/>
    <property type="project" value="InterPro"/>
</dbReference>
<protein>
    <recommendedName>
        <fullName evidence="2">Chitin-binding type-2 domain-containing protein</fullName>
    </recommendedName>
</protein>
<dbReference type="AlphaFoldDB" id="A0A8J2JKM3"/>
<dbReference type="InterPro" id="IPR002557">
    <property type="entry name" value="Chitin-bd_dom"/>
</dbReference>
<evidence type="ECO:0000313" key="4">
    <source>
        <dbReference type="Proteomes" id="UP000708208"/>
    </source>
</evidence>
<proteinExistence type="predicted"/>
<feature type="chain" id="PRO_5035312851" description="Chitin-binding type-2 domain-containing protein" evidence="1">
    <location>
        <begin position="23"/>
        <end position="94"/>
    </location>
</feature>
<dbReference type="Pfam" id="PF01607">
    <property type="entry name" value="CBM_14"/>
    <property type="match status" value="1"/>
</dbReference>
<feature type="domain" description="Chitin-binding type-2" evidence="2">
    <location>
        <begin position="41"/>
        <end position="74"/>
    </location>
</feature>
<sequence>MGFCYLSVIVVITVLLQGQSFGKVIQSSGIQDVNSLFEYDCTGKEDGNYPHPTKCTHYVACVAQKYAYEMVCALNHDGNPLHYVQDSGPDPATS</sequence>
<evidence type="ECO:0000259" key="2">
    <source>
        <dbReference type="Pfam" id="PF01607"/>
    </source>
</evidence>
<keyword evidence="4" id="KW-1185">Reference proteome</keyword>
<keyword evidence="1" id="KW-0732">Signal</keyword>
<dbReference type="OrthoDB" id="6021959at2759"/>
<feature type="signal peptide" evidence="1">
    <location>
        <begin position="1"/>
        <end position="22"/>
    </location>
</feature>
<evidence type="ECO:0000256" key="1">
    <source>
        <dbReference type="SAM" id="SignalP"/>
    </source>
</evidence>
<name>A0A8J2JKM3_9HEXA</name>
<evidence type="ECO:0000313" key="3">
    <source>
        <dbReference type="EMBL" id="CAG7721885.1"/>
    </source>
</evidence>
<dbReference type="EMBL" id="CAJVCH010084014">
    <property type="protein sequence ID" value="CAG7721885.1"/>
    <property type="molecule type" value="Genomic_DNA"/>
</dbReference>
<dbReference type="GO" id="GO:0008061">
    <property type="term" value="F:chitin binding"/>
    <property type="evidence" value="ECO:0007669"/>
    <property type="project" value="InterPro"/>
</dbReference>
<comment type="caution">
    <text evidence="3">The sequence shown here is derived from an EMBL/GenBank/DDBJ whole genome shotgun (WGS) entry which is preliminary data.</text>
</comment>
<organism evidence="3 4">
    <name type="scientific">Allacma fusca</name>
    <dbReference type="NCBI Taxonomy" id="39272"/>
    <lineage>
        <taxon>Eukaryota</taxon>
        <taxon>Metazoa</taxon>
        <taxon>Ecdysozoa</taxon>
        <taxon>Arthropoda</taxon>
        <taxon>Hexapoda</taxon>
        <taxon>Collembola</taxon>
        <taxon>Symphypleona</taxon>
        <taxon>Sminthuridae</taxon>
        <taxon>Allacma</taxon>
    </lineage>
</organism>
<accession>A0A8J2JKM3</accession>
<feature type="non-terminal residue" evidence="3">
    <location>
        <position position="1"/>
    </location>
</feature>
<dbReference type="Proteomes" id="UP000708208">
    <property type="component" value="Unassembled WGS sequence"/>
</dbReference>